<feature type="transmembrane region" description="Helical" evidence="7">
    <location>
        <begin position="497"/>
        <end position="516"/>
    </location>
</feature>
<dbReference type="PROSITE" id="PS00218">
    <property type="entry name" value="AMINO_ACID_PERMEASE_1"/>
    <property type="match status" value="1"/>
</dbReference>
<dbReference type="Pfam" id="PF00324">
    <property type="entry name" value="AA_permease"/>
    <property type="match status" value="1"/>
</dbReference>
<evidence type="ECO:0000256" key="4">
    <source>
        <dbReference type="ARBA" id="ARBA00022970"/>
    </source>
</evidence>
<accession>A0A6A6XQN4</accession>
<dbReference type="GO" id="GO:0016020">
    <property type="term" value="C:membrane"/>
    <property type="evidence" value="ECO:0007669"/>
    <property type="project" value="UniProtKB-SubCell"/>
</dbReference>
<feature type="transmembrane region" description="Helical" evidence="7">
    <location>
        <begin position="464"/>
        <end position="485"/>
    </location>
</feature>
<dbReference type="Proteomes" id="UP000799757">
    <property type="component" value="Unassembled WGS sequence"/>
</dbReference>
<feature type="transmembrane region" description="Helical" evidence="7">
    <location>
        <begin position="166"/>
        <end position="188"/>
    </location>
</feature>
<evidence type="ECO:0000256" key="5">
    <source>
        <dbReference type="ARBA" id="ARBA00022989"/>
    </source>
</evidence>
<dbReference type="InterPro" id="IPR004841">
    <property type="entry name" value="AA-permease/SLC12A_dom"/>
</dbReference>
<feature type="transmembrane region" description="Helical" evidence="7">
    <location>
        <begin position="390"/>
        <end position="407"/>
    </location>
</feature>
<dbReference type="GO" id="GO:0015171">
    <property type="term" value="F:amino acid transmembrane transporter activity"/>
    <property type="evidence" value="ECO:0007669"/>
    <property type="project" value="TreeGrafter"/>
</dbReference>
<feature type="transmembrane region" description="Helical" evidence="7">
    <location>
        <begin position="87"/>
        <end position="114"/>
    </location>
</feature>
<dbReference type="InterPro" id="IPR050524">
    <property type="entry name" value="APC_YAT"/>
</dbReference>
<evidence type="ECO:0000313" key="9">
    <source>
        <dbReference type="EMBL" id="KAF2798669.1"/>
    </source>
</evidence>
<gene>
    <name evidence="9" type="ORF">K505DRAFT_232801</name>
</gene>
<dbReference type="FunFam" id="1.20.1740.10:FF:000006">
    <property type="entry name" value="General amino acid permease"/>
    <property type="match status" value="1"/>
</dbReference>
<feature type="transmembrane region" description="Helical" evidence="7">
    <location>
        <begin position="58"/>
        <end position="75"/>
    </location>
</feature>
<dbReference type="PANTHER" id="PTHR43341">
    <property type="entry name" value="AMINO ACID PERMEASE"/>
    <property type="match status" value="1"/>
</dbReference>
<evidence type="ECO:0000256" key="1">
    <source>
        <dbReference type="ARBA" id="ARBA00004141"/>
    </source>
</evidence>
<reference evidence="9" key="1">
    <citation type="journal article" date="2020" name="Stud. Mycol.">
        <title>101 Dothideomycetes genomes: a test case for predicting lifestyles and emergence of pathogens.</title>
        <authorList>
            <person name="Haridas S."/>
            <person name="Albert R."/>
            <person name="Binder M."/>
            <person name="Bloem J."/>
            <person name="Labutti K."/>
            <person name="Salamov A."/>
            <person name="Andreopoulos B."/>
            <person name="Baker S."/>
            <person name="Barry K."/>
            <person name="Bills G."/>
            <person name="Bluhm B."/>
            <person name="Cannon C."/>
            <person name="Castanera R."/>
            <person name="Culley D."/>
            <person name="Daum C."/>
            <person name="Ezra D."/>
            <person name="Gonzalez J."/>
            <person name="Henrissat B."/>
            <person name="Kuo A."/>
            <person name="Liang C."/>
            <person name="Lipzen A."/>
            <person name="Lutzoni F."/>
            <person name="Magnuson J."/>
            <person name="Mondo S."/>
            <person name="Nolan M."/>
            <person name="Ohm R."/>
            <person name="Pangilinan J."/>
            <person name="Park H.-J."/>
            <person name="Ramirez L."/>
            <person name="Alfaro M."/>
            <person name="Sun H."/>
            <person name="Tritt A."/>
            <person name="Yoshinaga Y."/>
            <person name="Zwiers L.-H."/>
            <person name="Turgeon B."/>
            <person name="Goodwin S."/>
            <person name="Spatafora J."/>
            <person name="Crous P."/>
            <person name="Grigoriev I."/>
        </authorList>
    </citation>
    <scope>NUCLEOTIDE SEQUENCE</scope>
    <source>
        <strain evidence="9">CBS 109.77</strain>
    </source>
</reference>
<protein>
    <recommendedName>
        <fullName evidence="8">Amino acid permease/ SLC12A domain-containing protein</fullName>
    </recommendedName>
</protein>
<dbReference type="AlphaFoldDB" id="A0A6A6XQN4"/>
<keyword evidence="4" id="KW-0029">Amino-acid transport</keyword>
<evidence type="ECO:0000256" key="7">
    <source>
        <dbReference type="SAM" id="Phobius"/>
    </source>
</evidence>
<dbReference type="EMBL" id="MU001779">
    <property type="protein sequence ID" value="KAF2798669.1"/>
    <property type="molecule type" value="Genomic_DNA"/>
</dbReference>
<keyword evidence="6 7" id="KW-0472">Membrane</keyword>
<organism evidence="9 10">
    <name type="scientific">Melanomma pulvis-pyrius CBS 109.77</name>
    <dbReference type="NCBI Taxonomy" id="1314802"/>
    <lineage>
        <taxon>Eukaryota</taxon>
        <taxon>Fungi</taxon>
        <taxon>Dikarya</taxon>
        <taxon>Ascomycota</taxon>
        <taxon>Pezizomycotina</taxon>
        <taxon>Dothideomycetes</taxon>
        <taxon>Pleosporomycetidae</taxon>
        <taxon>Pleosporales</taxon>
        <taxon>Melanommataceae</taxon>
        <taxon>Melanomma</taxon>
    </lineage>
</organism>
<feature type="transmembrane region" description="Helical" evidence="7">
    <location>
        <begin position="288"/>
        <end position="309"/>
    </location>
</feature>
<dbReference type="PIRSF" id="PIRSF006060">
    <property type="entry name" value="AA_transporter"/>
    <property type="match status" value="1"/>
</dbReference>
<keyword evidence="5 7" id="KW-1133">Transmembrane helix</keyword>
<sequence>MASTGVDYAASEKYRGKEDVIVDPEKPPYEVDGRRASITPSVRSVYDSTHRKLKPRHIQLIGIGGTIGTALYVQIGKGLLNGGPASLFLAFTIWCTFILAVTLCMAEMVTYLPISSPFIRFAGRYVDDAFGVAAGWNFFVFEAMLVPFEIVACNVIIHFWSDVVPAGAIIAITIVLYAIINLMAVKWYGETEFWAALGKVLLIIGLIIFTFIAMLGGNPIKDRYGFRYWNNPGSFAELYKTGSLGRFLGFLQCLILASFTIAGPDYVSMAAGETENPRVVMPRAYNAVFYRLTTFFVLGSLCVGINVPYDDPTLIAAFKDSKPGAAASPYVVAMNRLGISGLPHVVNAMVLASAFSAGNSYVYCASRSLFGLALEGKAPKFLTKCTKQGVPIYCVGTVLVLALLSFLQLSENSAVVLQWFVNLVTASQLINFSVMCFTFLRFYKACQVQGIDRNTLPYKGICQPFAAYYGLVGTFIMTFVGGYTVFLKGNWDIPTFLFSYMMIFVFPVLFVGWKLLHKTKFKRAHEIDLLQDLEEIEHYTRNFVPTPDKNVWDKWFNKIFS</sequence>
<feature type="transmembrane region" description="Helical" evidence="7">
    <location>
        <begin position="135"/>
        <end position="160"/>
    </location>
</feature>
<feature type="transmembrane region" description="Helical" evidence="7">
    <location>
        <begin position="200"/>
        <end position="220"/>
    </location>
</feature>
<feature type="transmembrane region" description="Helical" evidence="7">
    <location>
        <begin position="419"/>
        <end position="443"/>
    </location>
</feature>
<evidence type="ECO:0000259" key="8">
    <source>
        <dbReference type="Pfam" id="PF00324"/>
    </source>
</evidence>
<evidence type="ECO:0000313" key="10">
    <source>
        <dbReference type="Proteomes" id="UP000799757"/>
    </source>
</evidence>
<name>A0A6A6XQN4_9PLEO</name>
<keyword evidence="10" id="KW-1185">Reference proteome</keyword>
<evidence type="ECO:0000256" key="2">
    <source>
        <dbReference type="ARBA" id="ARBA00022448"/>
    </source>
</evidence>
<proteinExistence type="predicted"/>
<dbReference type="OrthoDB" id="10062876at2759"/>
<dbReference type="PANTHER" id="PTHR43341:SF15">
    <property type="entry name" value="GENERAL AMINO ACID PERMEASE AGP2"/>
    <property type="match status" value="1"/>
</dbReference>
<dbReference type="Gene3D" id="1.20.1740.10">
    <property type="entry name" value="Amino acid/polyamine transporter I"/>
    <property type="match status" value="1"/>
</dbReference>
<keyword evidence="3 7" id="KW-0812">Transmembrane</keyword>
<evidence type="ECO:0000256" key="6">
    <source>
        <dbReference type="ARBA" id="ARBA00023136"/>
    </source>
</evidence>
<comment type="subcellular location">
    <subcellularLocation>
        <location evidence="1">Membrane</location>
        <topology evidence="1">Multi-pass membrane protein</topology>
    </subcellularLocation>
</comment>
<feature type="domain" description="Amino acid permease/ SLC12A" evidence="8">
    <location>
        <begin position="57"/>
        <end position="524"/>
    </location>
</feature>
<keyword evidence="2" id="KW-0813">Transport</keyword>
<dbReference type="InterPro" id="IPR004840">
    <property type="entry name" value="Amino_acid_permease_CS"/>
</dbReference>
<evidence type="ECO:0000256" key="3">
    <source>
        <dbReference type="ARBA" id="ARBA00022692"/>
    </source>
</evidence>
<feature type="transmembrane region" description="Helical" evidence="7">
    <location>
        <begin position="344"/>
        <end position="364"/>
    </location>
</feature>